<dbReference type="NCBIfam" id="TIGR00904">
    <property type="entry name" value="mreB"/>
    <property type="match status" value="1"/>
</dbReference>
<comment type="subcellular location">
    <subcellularLocation>
        <location evidence="6">Cytoplasm</location>
    </subcellularLocation>
    <text evidence="6">Membrane-associated.</text>
</comment>
<comment type="function">
    <text evidence="6">Forms membrane-associated dynamic filaments that are essential for cell shape determination. Acts by regulating cell wall synthesis and cell elongation, and thus cell shape. A feedback loop between cell geometry and MreB localization may maintain elongated cell shape by targeting cell wall growth to regions of negative cell wall curvature.</text>
</comment>
<reference evidence="7 8" key="1">
    <citation type="journal article" date="2016" name="Nat. Commun.">
        <title>Thousands of microbial genomes shed light on interconnected biogeochemical processes in an aquifer system.</title>
        <authorList>
            <person name="Anantharaman K."/>
            <person name="Brown C.T."/>
            <person name="Hug L.A."/>
            <person name="Sharon I."/>
            <person name="Castelle C.J."/>
            <person name="Probst A.J."/>
            <person name="Thomas B.C."/>
            <person name="Singh A."/>
            <person name="Wilkins M.J."/>
            <person name="Karaoz U."/>
            <person name="Brodie E.L."/>
            <person name="Williams K.H."/>
            <person name="Hubbard S.S."/>
            <person name="Banfield J.F."/>
        </authorList>
    </citation>
    <scope>NUCLEOTIDE SEQUENCE [LARGE SCALE GENOMIC DNA]</scope>
</reference>
<dbReference type="PANTHER" id="PTHR42749">
    <property type="entry name" value="CELL SHAPE-DETERMINING PROTEIN MREB"/>
    <property type="match status" value="1"/>
</dbReference>
<dbReference type="STRING" id="1798709.A2538_01030"/>
<accession>A0A1F6PEF4</accession>
<dbReference type="Proteomes" id="UP000178254">
    <property type="component" value="Unassembled WGS sequence"/>
</dbReference>
<dbReference type="InterPro" id="IPR043129">
    <property type="entry name" value="ATPase_NBD"/>
</dbReference>
<dbReference type="EMBL" id="MFRE01000009">
    <property type="protein sequence ID" value="OGH94373.1"/>
    <property type="molecule type" value="Genomic_DNA"/>
</dbReference>
<dbReference type="GO" id="GO:0008360">
    <property type="term" value="P:regulation of cell shape"/>
    <property type="evidence" value="ECO:0007669"/>
    <property type="project" value="UniProtKB-UniRule"/>
</dbReference>
<evidence type="ECO:0000256" key="4">
    <source>
        <dbReference type="ARBA" id="ARBA00022960"/>
    </source>
</evidence>
<evidence type="ECO:0000256" key="2">
    <source>
        <dbReference type="ARBA" id="ARBA00022741"/>
    </source>
</evidence>
<evidence type="ECO:0000256" key="1">
    <source>
        <dbReference type="ARBA" id="ARBA00022490"/>
    </source>
</evidence>
<evidence type="ECO:0000313" key="7">
    <source>
        <dbReference type="EMBL" id="OGH94373.1"/>
    </source>
</evidence>
<proteinExistence type="inferred from homology"/>
<dbReference type="GO" id="GO:0005737">
    <property type="term" value="C:cytoplasm"/>
    <property type="evidence" value="ECO:0007669"/>
    <property type="project" value="UniProtKB-SubCell"/>
</dbReference>
<dbReference type="SUPFAM" id="SSF53067">
    <property type="entry name" value="Actin-like ATPase domain"/>
    <property type="match status" value="2"/>
</dbReference>
<feature type="binding site" evidence="6">
    <location>
        <begin position="156"/>
        <end position="158"/>
    </location>
    <ligand>
        <name>ATP</name>
        <dbReference type="ChEBI" id="CHEBI:30616"/>
    </ligand>
</feature>
<dbReference type="CDD" id="cd10225">
    <property type="entry name" value="ASKHA_NBD_MreB-like"/>
    <property type="match status" value="1"/>
</dbReference>
<dbReference type="InterPro" id="IPR056546">
    <property type="entry name" value="MreB_MamK-like"/>
</dbReference>
<keyword evidence="3 6" id="KW-0067">ATP-binding</keyword>
<feature type="binding site" evidence="6">
    <location>
        <begin position="204"/>
        <end position="207"/>
    </location>
    <ligand>
        <name>ATP</name>
        <dbReference type="ChEBI" id="CHEBI:30616"/>
    </ligand>
</feature>
<evidence type="ECO:0000256" key="6">
    <source>
        <dbReference type="HAMAP-Rule" id="MF_02207"/>
    </source>
</evidence>
<comment type="similarity">
    <text evidence="5 6">Belongs to the FtsA/MreB family.</text>
</comment>
<gene>
    <name evidence="6" type="primary">mreB</name>
    <name evidence="7" type="ORF">A2538_01030</name>
</gene>
<evidence type="ECO:0000256" key="3">
    <source>
        <dbReference type="ARBA" id="ARBA00022840"/>
    </source>
</evidence>
<dbReference type="AlphaFoldDB" id="A0A1F6PEF4"/>
<dbReference type="GO" id="GO:0000902">
    <property type="term" value="P:cell morphogenesis"/>
    <property type="evidence" value="ECO:0007669"/>
    <property type="project" value="InterPro"/>
</dbReference>
<evidence type="ECO:0000313" key="8">
    <source>
        <dbReference type="Proteomes" id="UP000178254"/>
    </source>
</evidence>
<protein>
    <recommendedName>
        <fullName evidence="6">Cell shape-determining protein MreB</fullName>
    </recommendedName>
</protein>
<comment type="caution">
    <text evidence="6">Lacks conserved residue(s) required for the propagation of feature annotation.</text>
</comment>
<dbReference type="InterPro" id="IPR004753">
    <property type="entry name" value="MreB"/>
</dbReference>
<keyword evidence="4 6" id="KW-0133">Cell shape</keyword>
<dbReference type="Pfam" id="PF06723">
    <property type="entry name" value="MreB_Mbl"/>
    <property type="match status" value="1"/>
</dbReference>
<keyword evidence="1 6" id="KW-0963">Cytoplasm</keyword>
<feature type="binding site" evidence="6">
    <location>
        <begin position="284"/>
        <end position="287"/>
    </location>
    <ligand>
        <name>ATP</name>
        <dbReference type="ChEBI" id="CHEBI:30616"/>
    </ligand>
</feature>
<name>A0A1F6PEF4_9BACT</name>
<dbReference type="Gene3D" id="3.30.420.40">
    <property type="match status" value="3"/>
</dbReference>
<dbReference type="NCBIfam" id="NF010539">
    <property type="entry name" value="PRK13927.1"/>
    <property type="match status" value="1"/>
</dbReference>
<organism evidence="7 8">
    <name type="scientific">Candidatus Magasanikbacteria bacterium RIFOXYD2_FULL_41_14</name>
    <dbReference type="NCBI Taxonomy" id="1798709"/>
    <lineage>
        <taxon>Bacteria</taxon>
        <taxon>Candidatus Magasanikiibacteriota</taxon>
    </lineage>
</organism>
<comment type="caution">
    <text evidence="7">The sequence shown here is derived from an EMBL/GenBank/DDBJ whole genome shotgun (WGS) entry which is preliminary data.</text>
</comment>
<dbReference type="HAMAP" id="MF_02207">
    <property type="entry name" value="MreB"/>
    <property type="match status" value="1"/>
</dbReference>
<comment type="subunit">
    <text evidence="6">Forms polymers.</text>
</comment>
<dbReference type="PRINTS" id="PR01652">
    <property type="entry name" value="SHAPEPROTEIN"/>
</dbReference>
<dbReference type="GO" id="GO:0005524">
    <property type="term" value="F:ATP binding"/>
    <property type="evidence" value="ECO:0007669"/>
    <property type="project" value="UniProtKB-KW"/>
</dbReference>
<dbReference type="PANTHER" id="PTHR42749:SF1">
    <property type="entry name" value="CELL SHAPE-DETERMINING PROTEIN MREB"/>
    <property type="match status" value="1"/>
</dbReference>
<sequence>MFIKKIGIDLGTTNVLVYVPRKGIIINEPSVVAISKSDGKVLAVGLEAKDMIGRTPDTIVAERPLKDGVIANYNTTEAMMRYFINKALGGMRLFRPEVMVAVPAGITSTERRAVIDAALAAGARAAYIIKEPIVAAIGADIPIGAASGHMIIDIGGGTAEIAVISLGGIVSCGSVRIGGNKFDAAIAEYIRHKYNLAIGESMAEKIKIAVGSALFMDKPLTTEVKGRDMVTGLPRIVNVNSDDTTEALQHDLELLTEAIKDVLQRTPPELSADVIDKGIILSGGSALLRNLDELIAKTTGVATYVAEEPLLCVAKGTGIALENLDSYKRSILATK</sequence>
<evidence type="ECO:0000256" key="5">
    <source>
        <dbReference type="ARBA" id="ARBA00023458"/>
    </source>
</evidence>
<keyword evidence="2 6" id="KW-0547">Nucleotide-binding</keyword>